<reference evidence="2" key="1">
    <citation type="journal article" date="2019" name="Sci. Rep.">
        <title>Draft genome of Tanacetum cinerariifolium, the natural source of mosquito coil.</title>
        <authorList>
            <person name="Yamashiro T."/>
            <person name="Shiraishi A."/>
            <person name="Satake H."/>
            <person name="Nakayama K."/>
        </authorList>
    </citation>
    <scope>NUCLEOTIDE SEQUENCE</scope>
</reference>
<evidence type="ECO:0000256" key="1">
    <source>
        <dbReference type="SAM" id="MobiDB-lite"/>
    </source>
</evidence>
<accession>A0A699VIN7</accession>
<feature type="compositionally biased region" description="Basic and acidic residues" evidence="1">
    <location>
        <begin position="8"/>
        <end position="31"/>
    </location>
</feature>
<proteinExistence type="predicted"/>
<feature type="compositionally biased region" description="Basic and acidic residues" evidence="1">
    <location>
        <begin position="48"/>
        <end position="72"/>
    </location>
</feature>
<dbReference type="EMBL" id="BKCJ011433624">
    <property type="protein sequence ID" value="GFD33288.1"/>
    <property type="molecule type" value="Genomic_DNA"/>
</dbReference>
<feature type="non-terminal residue" evidence="2">
    <location>
        <position position="1"/>
    </location>
</feature>
<feature type="region of interest" description="Disordered" evidence="1">
    <location>
        <begin position="1"/>
        <end position="72"/>
    </location>
</feature>
<name>A0A699VIN7_TANCI</name>
<sequence length="72" mass="8006">EPESTSAPKEKTSKSTGKSKEGSKSHQEHTGKSTQAEEPIITDEELEEPVHQEFDTGFTEEKPVDEITQHPD</sequence>
<comment type="caution">
    <text evidence="2">The sequence shown here is derived from an EMBL/GenBank/DDBJ whole genome shotgun (WGS) entry which is preliminary data.</text>
</comment>
<gene>
    <name evidence="2" type="ORF">Tci_905257</name>
</gene>
<dbReference type="AlphaFoldDB" id="A0A699VIN7"/>
<protein>
    <submittedName>
        <fullName evidence="2">Uncharacterized protein</fullName>
    </submittedName>
</protein>
<evidence type="ECO:0000313" key="2">
    <source>
        <dbReference type="EMBL" id="GFD33288.1"/>
    </source>
</evidence>
<organism evidence="2">
    <name type="scientific">Tanacetum cinerariifolium</name>
    <name type="common">Dalmatian daisy</name>
    <name type="synonym">Chrysanthemum cinerariifolium</name>
    <dbReference type="NCBI Taxonomy" id="118510"/>
    <lineage>
        <taxon>Eukaryota</taxon>
        <taxon>Viridiplantae</taxon>
        <taxon>Streptophyta</taxon>
        <taxon>Embryophyta</taxon>
        <taxon>Tracheophyta</taxon>
        <taxon>Spermatophyta</taxon>
        <taxon>Magnoliopsida</taxon>
        <taxon>eudicotyledons</taxon>
        <taxon>Gunneridae</taxon>
        <taxon>Pentapetalae</taxon>
        <taxon>asterids</taxon>
        <taxon>campanulids</taxon>
        <taxon>Asterales</taxon>
        <taxon>Asteraceae</taxon>
        <taxon>Asteroideae</taxon>
        <taxon>Anthemideae</taxon>
        <taxon>Anthemidinae</taxon>
        <taxon>Tanacetum</taxon>
    </lineage>
</organism>